<protein>
    <recommendedName>
        <fullName evidence="4">SET domain-containing protein</fullName>
    </recommendedName>
</protein>
<dbReference type="AlphaFoldDB" id="A0ABD3L2X6"/>
<dbReference type="SUPFAM" id="SSF82199">
    <property type="entry name" value="SET domain"/>
    <property type="match status" value="1"/>
</dbReference>
<dbReference type="Proteomes" id="UP001634007">
    <property type="component" value="Unassembled WGS sequence"/>
</dbReference>
<feature type="domain" description="SET" evidence="4">
    <location>
        <begin position="171"/>
        <end position="389"/>
    </location>
</feature>
<dbReference type="InterPro" id="IPR001214">
    <property type="entry name" value="SET_dom"/>
</dbReference>
<dbReference type="Gene3D" id="3.90.1420.10">
    <property type="entry name" value="Rubisco LSMT, substrate-binding domain"/>
    <property type="match status" value="1"/>
</dbReference>
<dbReference type="EMBL" id="JBJKBG010000003">
    <property type="protein sequence ID" value="KAL3746034.1"/>
    <property type="molecule type" value="Genomic_DNA"/>
</dbReference>
<evidence type="ECO:0000259" key="4">
    <source>
        <dbReference type="PROSITE" id="PS50280"/>
    </source>
</evidence>
<dbReference type="PANTHER" id="PTHR13271:SF103">
    <property type="entry name" value="N-METHYLTRANSFERASE DOMAIN AND SET DOMAIN CONTAINING PROTEIN-RELATED"/>
    <property type="match status" value="1"/>
</dbReference>
<dbReference type="InterPro" id="IPR050600">
    <property type="entry name" value="SETD3_SETD6_MTase"/>
</dbReference>
<dbReference type="GO" id="GO:0008168">
    <property type="term" value="F:methyltransferase activity"/>
    <property type="evidence" value="ECO:0007669"/>
    <property type="project" value="UniProtKB-KW"/>
</dbReference>
<accession>A0ABD3L2X6</accession>
<dbReference type="InterPro" id="IPR046341">
    <property type="entry name" value="SET_dom_sf"/>
</dbReference>
<evidence type="ECO:0000256" key="3">
    <source>
        <dbReference type="ARBA" id="ARBA00022691"/>
    </source>
</evidence>
<dbReference type="InterPro" id="IPR036464">
    <property type="entry name" value="Rubisco_LSMT_subst-bd_sf"/>
</dbReference>
<sequence>MEDCKKSPSDSLSCTDAIVLRLSESDPLFDKKKKLLQSKGYDVEVHIQLKNASHPKWARTTAEAMLQISRIMHLDEAELYFREDDSCSPMGYYTQKNELEALNSMLSLVNSSFLDDTCSHKDVLQDLREATMQLICDFGDKNITESTVINSQNCDKENYLLQWGEKSGVKNRLQIAHIKGFGRGAIAVTDLKVGDVALEIPVSAIISEDAMKNTDMFPALEKVDGISTETMLLLWSMKERFNSSSTFKDYFDTLPEEFNTGLSFSINAIVALDGTLLLEELIQAKEHLRNQYDELFPALCEDHPDIFPPELYTWEQFLWACELWYSNSMKIQFADGALKTCLIPIAGFLNHSLYPHITQYGKVDSATNTLKFRMSRPCHAGEQCYLSYGNFSSSHLITFYGFMPQMDNPYDIIELDIDGSQDVCSDEYDASSGTTHMVRGTWFSDNHSIFHYGLPAPLLNHFRRAREDILDADSPLLEKLKIEIEILEDLSLTFSGMMENLGEVDSESRENMDWDVKLAEEYKNLQRRIISSILSSCYAGRKLVEDELCKSLAKDDGSPC</sequence>
<dbReference type="PANTHER" id="PTHR13271">
    <property type="entry name" value="UNCHARACTERIZED PUTATIVE METHYLTRANSFERASE"/>
    <property type="match status" value="1"/>
</dbReference>
<organism evidence="5 6">
    <name type="scientific">Eucalyptus globulus</name>
    <name type="common">Tasmanian blue gum</name>
    <dbReference type="NCBI Taxonomy" id="34317"/>
    <lineage>
        <taxon>Eukaryota</taxon>
        <taxon>Viridiplantae</taxon>
        <taxon>Streptophyta</taxon>
        <taxon>Embryophyta</taxon>
        <taxon>Tracheophyta</taxon>
        <taxon>Spermatophyta</taxon>
        <taxon>Magnoliopsida</taxon>
        <taxon>eudicotyledons</taxon>
        <taxon>Gunneridae</taxon>
        <taxon>Pentapetalae</taxon>
        <taxon>rosids</taxon>
        <taxon>malvids</taxon>
        <taxon>Myrtales</taxon>
        <taxon>Myrtaceae</taxon>
        <taxon>Myrtoideae</taxon>
        <taxon>Eucalypteae</taxon>
        <taxon>Eucalyptus</taxon>
    </lineage>
</organism>
<keyword evidence="1" id="KW-0489">Methyltransferase</keyword>
<keyword evidence="2" id="KW-0808">Transferase</keyword>
<comment type="caution">
    <text evidence="5">The sequence shown here is derived from an EMBL/GenBank/DDBJ whole genome shotgun (WGS) entry which is preliminary data.</text>
</comment>
<gene>
    <name evidence="5" type="ORF">ACJRO7_015045</name>
</gene>
<dbReference type="PROSITE" id="PS50280">
    <property type="entry name" value="SET"/>
    <property type="match status" value="1"/>
</dbReference>
<reference evidence="5 6" key="1">
    <citation type="submission" date="2024-11" db="EMBL/GenBank/DDBJ databases">
        <title>Chromosome-level genome assembly of Eucalyptus globulus Labill. provides insights into its genome evolution.</title>
        <authorList>
            <person name="Li X."/>
        </authorList>
    </citation>
    <scope>NUCLEOTIDE SEQUENCE [LARGE SCALE GENOMIC DNA]</scope>
    <source>
        <strain evidence="5">CL2024</strain>
        <tissue evidence="5">Fresh tender leaves</tissue>
    </source>
</reference>
<dbReference type="Gene3D" id="3.90.1410.10">
    <property type="entry name" value="set domain protein methyltransferase, domain 1"/>
    <property type="match status" value="1"/>
</dbReference>
<dbReference type="FunFam" id="3.90.1410.10:FF:000011">
    <property type="entry name" value="Transcription factor, E2F and DP-related"/>
    <property type="match status" value="1"/>
</dbReference>
<keyword evidence="3" id="KW-0949">S-adenosyl-L-methionine</keyword>
<evidence type="ECO:0000256" key="2">
    <source>
        <dbReference type="ARBA" id="ARBA00022679"/>
    </source>
</evidence>
<dbReference type="GO" id="GO:0032259">
    <property type="term" value="P:methylation"/>
    <property type="evidence" value="ECO:0007669"/>
    <property type="project" value="UniProtKB-KW"/>
</dbReference>
<name>A0ABD3L2X6_EUCGL</name>
<evidence type="ECO:0000313" key="6">
    <source>
        <dbReference type="Proteomes" id="UP001634007"/>
    </source>
</evidence>
<keyword evidence="6" id="KW-1185">Reference proteome</keyword>
<evidence type="ECO:0000256" key="1">
    <source>
        <dbReference type="ARBA" id="ARBA00022603"/>
    </source>
</evidence>
<dbReference type="CDD" id="cd10527">
    <property type="entry name" value="SET_LSMT"/>
    <property type="match status" value="1"/>
</dbReference>
<proteinExistence type="predicted"/>
<dbReference type="Pfam" id="PF00856">
    <property type="entry name" value="SET"/>
    <property type="match status" value="1"/>
</dbReference>
<evidence type="ECO:0000313" key="5">
    <source>
        <dbReference type="EMBL" id="KAL3746034.1"/>
    </source>
</evidence>